<feature type="region of interest" description="Disordered" evidence="1">
    <location>
        <begin position="1"/>
        <end position="41"/>
    </location>
</feature>
<reference evidence="3" key="1">
    <citation type="submission" date="2010-08" db="EMBL/GenBank/DDBJ databases">
        <authorList>
            <consortium name="Caenorhabditis japonica Sequencing Consortium"/>
            <person name="Wilson R.K."/>
        </authorList>
    </citation>
    <scope>NUCLEOTIDE SEQUENCE [LARGE SCALE GENOMIC DNA]</scope>
    <source>
        <strain evidence="3">DF5081</strain>
    </source>
</reference>
<organism evidence="2 3">
    <name type="scientific">Caenorhabditis japonica</name>
    <dbReference type="NCBI Taxonomy" id="281687"/>
    <lineage>
        <taxon>Eukaryota</taxon>
        <taxon>Metazoa</taxon>
        <taxon>Ecdysozoa</taxon>
        <taxon>Nematoda</taxon>
        <taxon>Chromadorea</taxon>
        <taxon>Rhabditida</taxon>
        <taxon>Rhabditina</taxon>
        <taxon>Rhabditomorpha</taxon>
        <taxon>Rhabditoidea</taxon>
        <taxon>Rhabditidae</taxon>
        <taxon>Peloderinae</taxon>
        <taxon>Caenorhabditis</taxon>
    </lineage>
</organism>
<feature type="compositionally biased region" description="Polar residues" evidence="1">
    <location>
        <begin position="19"/>
        <end position="29"/>
    </location>
</feature>
<evidence type="ECO:0000256" key="1">
    <source>
        <dbReference type="SAM" id="MobiDB-lite"/>
    </source>
</evidence>
<evidence type="ECO:0000313" key="2">
    <source>
        <dbReference type="EnsemblMetazoa" id="CJA42446.1"/>
    </source>
</evidence>
<protein>
    <submittedName>
        <fullName evidence="2">Uncharacterized protein</fullName>
    </submittedName>
</protein>
<keyword evidence="3" id="KW-1185">Reference proteome</keyword>
<reference evidence="2" key="2">
    <citation type="submission" date="2022-06" db="UniProtKB">
        <authorList>
            <consortium name="EnsemblMetazoa"/>
        </authorList>
    </citation>
    <scope>IDENTIFICATION</scope>
    <source>
        <strain evidence="2">DF5081</strain>
    </source>
</reference>
<sequence>MAPPKPTPKTSTSPIADQPSGTPMDQSRPLTPDDVLNPGGHSKLMISLNKPLFISTSYYSLLAGSNPAHPSGEELPQLVMETNW</sequence>
<dbReference type="EnsemblMetazoa" id="CJA42446.1">
    <property type="protein sequence ID" value="CJA42446.1"/>
    <property type="gene ID" value="WBGene00218294"/>
</dbReference>
<dbReference type="Proteomes" id="UP000005237">
    <property type="component" value="Unassembled WGS sequence"/>
</dbReference>
<evidence type="ECO:0000313" key="3">
    <source>
        <dbReference type="Proteomes" id="UP000005237"/>
    </source>
</evidence>
<proteinExistence type="predicted"/>
<name>A0A8R1ETE7_CAEJA</name>
<feature type="region of interest" description="Disordered" evidence="1">
    <location>
        <begin position="65"/>
        <end position="84"/>
    </location>
</feature>
<dbReference type="AlphaFoldDB" id="A0A8R1ETE7"/>
<accession>A0A8R1ETE7</accession>